<organism evidence="2 3">
    <name type="scientific">Sphingopyxis panaciterrulae</name>
    <dbReference type="NCBI Taxonomy" id="462372"/>
    <lineage>
        <taxon>Bacteria</taxon>
        <taxon>Pseudomonadati</taxon>
        <taxon>Pseudomonadota</taxon>
        <taxon>Alphaproteobacteria</taxon>
        <taxon>Sphingomonadales</taxon>
        <taxon>Sphingomonadaceae</taxon>
        <taxon>Sphingopyxis</taxon>
    </lineage>
</organism>
<dbReference type="EMBL" id="JACIJH010000002">
    <property type="protein sequence ID" value="MBB5705796.1"/>
    <property type="molecule type" value="Genomic_DNA"/>
</dbReference>
<gene>
    <name evidence="2" type="ORF">FHR21_001129</name>
</gene>
<evidence type="ECO:0000313" key="2">
    <source>
        <dbReference type="EMBL" id="MBB5705796.1"/>
    </source>
</evidence>
<feature type="chain" id="PRO_5030895335" evidence="1">
    <location>
        <begin position="16"/>
        <end position="380"/>
    </location>
</feature>
<reference evidence="2 3" key="1">
    <citation type="submission" date="2020-08" db="EMBL/GenBank/DDBJ databases">
        <title>Genomic Encyclopedia of Type Strains, Phase IV (KMG-IV): sequencing the most valuable type-strain genomes for metagenomic binning, comparative biology and taxonomic classification.</title>
        <authorList>
            <person name="Goeker M."/>
        </authorList>
    </citation>
    <scope>NUCLEOTIDE SEQUENCE [LARGE SCALE GENOMIC DNA]</scope>
    <source>
        <strain evidence="2 3">DSM 27163</strain>
    </source>
</reference>
<proteinExistence type="predicted"/>
<accession>A0A7W9ERE6</accession>
<comment type="caution">
    <text evidence="2">The sequence shown here is derived from an EMBL/GenBank/DDBJ whole genome shotgun (WGS) entry which is preliminary data.</text>
</comment>
<protein>
    <submittedName>
        <fullName evidence="2">Uncharacterized protein</fullName>
    </submittedName>
</protein>
<name>A0A7W9ERE6_9SPHN</name>
<keyword evidence="1" id="KW-0732">Signal</keyword>
<evidence type="ECO:0000256" key="1">
    <source>
        <dbReference type="SAM" id="SignalP"/>
    </source>
</evidence>
<dbReference type="RefSeq" id="WP_184096165.1">
    <property type="nucleotide sequence ID" value="NZ_JACIJH010000002.1"/>
</dbReference>
<evidence type="ECO:0000313" key="3">
    <source>
        <dbReference type="Proteomes" id="UP000537161"/>
    </source>
</evidence>
<dbReference type="AlphaFoldDB" id="A0A7W9ERE6"/>
<feature type="signal peptide" evidence="1">
    <location>
        <begin position="1"/>
        <end position="15"/>
    </location>
</feature>
<dbReference type="Proteomes" id="UP000537161">
    <property type="component" value="Unassembled WGS sequence"/>
</dbReference>
<sequence>MAVILALLSAPAANAEDCTTNADAMREKISAFQKQAQDAYGTIQSEFGKSTSSSYSKDYFAKFEDINKGAKEAADLVTKGYDIANYVKPLAEGTIRTTMPPVVTNTMSNAVELAQAALDEENSKLDIAQLRCNQSTEDAALSAFLAQADSGTVSNFKSAKYNACKAVQILADLQDKREKLNDFRTNGYPLFFLHAKEKKKFDGHERTIQLKLDLRMYPIYPSKPKNVDRTGQPILLGQIKGIDLSYNSYFKWSDNNWTTLNLYQYLIDETDQDEICAPPLDITSSVKAKLCTRVESISSDKTKITLKSRAQFKYKGEWHGVSLGSRTIYAPFGYLADLSDRKEKKMDELQSKVAKRLASLLGDYGEMVEEAKKWQGSCAS</sequence>
<keyword evidence="3" id="KW-1185">Reference proteome</keyword>